<comment type="caution">
    <text evidence="2">The sequence shown here is derived from an EMBL/GenBank/DDBJ whole genome shotgun (WGS) entry which is preliminary data.</text>
</comment>
<evidence type="ECO:0000313" key="3">
    <source>
        <dbReference type="Proteomes" id="UP000004110"/>
    </source>
</evidence>
<gene>
    <name evidence="2" type="ORF">BACUNI_00035</name>
</gene>
<dbReference type="Proteomes" id="UP000004110">
    <property type="component" value="Unassembled WGS sequence"/>
</dbReference>
<dbReference type="AlphaFoldDB" id="A0ABC9NHX9"/>
<proteinExistence type="predicted"/>
<keyword evidence="3" id="KW-1185">Reference proteome</keyword>
<name>A0ABC9NHX9_BACUC</name>
<organism evidence="2 3">
    <name type="scientific">Bacteroides uniformis (strain ATCC 8492 / DSM 6597 / CCUG 4942 / CIP 103695 / JCM 5828 / KCTC 5204 / NCTC 13054 / VPI 0061)</name>
    <dbReference type="NCBI Taxonomy" id="411479"/>
    <lineage>
        <taxon>Bacteria</taxon>
        <taxon>Pseudomonadati</taxon>
        <taxon>Bacteroidota</taxon>
        <taxon>Bacteroidia</taxon>
        <taxon>Bacteroidales</taxon>
        <taxon>Bacteroidaceae</taxon>
        <taxon>Bacteroides</taxon>
    </lineage>
</organism>
<dbReference type="EMBL" id="AAYH02000022">
    <property type="protein sequence ID" value="EDO56296.1"/>
    <property type="molecule type" value="Genomic_DNA"/>
</dbReference>
<feature type="region of interest" description="Disordered" evidence="1">
    <location>
        <begin position="1"/>
        <end position="45"/>
    </location>
</feature>
<evidence type="ECO:0000313" key="2">
    <source>
        <dbReference type="EMBL" id="EDO56296.1"/>
    </source>
</evidence>
<protein>
    <submittedName>
        <fullName evidence="2">Uncharacterized protein</fullName>
    </submittedName>
</protein>
<accession>A0ABC9NHX9</accession>
<reference evidence="2" key="1">
    <citation type="submission" date="2007-06" db="EMBL/GenBank/DDBJ databases">
        <authorList>
            <person name="Fulton L."/>
            <person name="Clifton S."/>
            <person name="Fulton B."/>
            <person name="Xu J."/>
            <person name="Minx P."/>
            <person name="Pepin K.H."/>
            <person name="Johnson M."/>
            <person name="Thiruvilangam P."/>
            <person name="Bhonagiri V."/>
            <person name="Nash W.E."/>
            <person name="Mardis E.R."/>
            <person name="Wilson R.K."/>
        </authorList>
    </citation>
    <scope>NUCLEOTIDE SEQUENCE [LARGE SCALE GENOMIC DNA]</scope>
    <source>
        <strain evidence="2">ATCC 8492</strain>
    </source>
</reference>
<evidence type="ECO:0000256" key="1">
    <source>
        <dbReference type="SAM" id="MobiDB-lite"/>
    </source>
</evidence>
<reference evidence="2" key="2">
    <citation type="submission" date="2013-11" db="EMBL/GenBank/DDBJ databases">
        <title>Draft genome sequence of Bacteroides uniformis (ATCC 8492).</title>
        <authorList>
            <person name="Sudarsanam P."/>
            <person name="Ley R."/>
            <person name="Guruge J."/>
            <person name="Turnbaugh P.J."/>
            <person name="Mahowald M."/>
            <person name="Liep D."/>
            <person name="Gordon J."/>
        </authorList>
    </citation>
    <scope>NUCLEOTIDE SEQUENCE</scope>
    <source>
        <strain evidence="2">ATCC 8492</strain>
    </source>
</reference>
<sequence length="45" mass="4797">MWYTDKGVGPPCLSASHPGKGSLKGLGRNREPSQRPALSFEALLS</sequence>